<dbReference type="InterPro" id="IPR013106">
    <property type="entry name" value="Ig_V-set"/>
</dbReference>
<evidence type="ECO:0000256" key="1">
    <source>
        <dbReference type="ARBA" id="ARBA00004479"/>
    </source>
</evidence>
<dbReference type="GO" id="GO:0005886">
    <property type="term" value="C:plasma membrane"/>
    <property type="evidence" value="ECO:0007669"/>
    <property type="project" value="TreeGrafter"/>
</dbReference>
<feature type="chain" id="PRO_5009741664" evidence="6">
    <location>
        <begin position="23"/>
        <end position="439"/>
    </location>
</feature>
<dbReference type="CDD" id="cd00096">
    <property type="entry name" value="Ig"/>
    <property type="match status" value="1"/>
</dbReference>
<dbReference type="InterPro" id="IPR036179">
    <property type="entry name" value="Ig-like_dom_sf"/>
</dbReference>
<evidence type="ECO:0000313" key="8">
    <source>
        <dbReference type="EMBL" id="CDS42095.1"/>
    </source>
</evidence>
<dbReference type="SMART" id="SM00409">
    <property type="entry name" value="IG"/>
    <property type="match status" value="3"/>
</dbReference>
<dbReference type="EMBL" id="LN902842">
    <property type="protein sequence ID" value="CDS42095.1"/>
    <property type="molecule type" value="Genomic_DNA"/>
</dbReference>
<dbReference type="SMART" id="SM00408">
    <property type="entry name" value="IGc2"/>
    <property type="match status" value="3"/>
</dbReference>
<dbReference type="InterPro" id="IPR003599">
    <property type="entry name" value="Ig_sub"/>
</dbReference>
<dbReference type="AlphaFoldDB" id="A0A068YBC4"/>
<dbReference type="GO" id="GO:0050839">
    <property type="term" value="F:cell adhesion molecule binding"/>
    <property type="evidence" value="ECO:0007669"/>
    <property type="project" value="TreeGrafter"/>
</dbReference>
<keyword evidence="5" id="KW-0393">Immunoglobulin domain</keyword>
<keyword evidence="2" id="KW-0472">Membrane</keyword>
<keyword evidence="9" id="KW-1185">Reference proteome</keyword>
<dbReference type="PROSITE" id="PS50835">
    <property type="entry name" value="IG_LIKE"/>
    <property type="match status" value="3"/>
</dbReference>
<dbReference type="STRING" id="6211.A0A068YBC4"/>
<feature type="domain" description="Ig-like" evidence="7">
    <location>
        <begin position="242"/>
        <end position="350"/>
    </location>
</feature>
<evidence type="ECO:0000256" key="6">
    <source>
        <dbReference type="SAM" id="SignalP"/>
    </source>
</evidence>
<evidence type="ECO:0000256" key="2">
    <source>
        <dbReference type="ARBA" id="ARBA00023136"/>
    </source>
</evidence>
<evidence type="ECO:0000256" key="3">
    <source>
        <dbReference type="ARBA" id="ARBA00023157"/>
    </source>
</evidence>
<evidence type="ECO:0000256" key="5">
    <source>
        <dbReference type="ARBA" id="ARBA00023319"/>
    </source>
</evidence>
<dbReference type="PANTHER" id="PTHR11640:SF31">
    <property type="entry name" value="IRREGULAR CHIASM C-ROUGHEST PROTEIN-RELATED"/>
    <property type="match status" value="1"/>
</dbReference>
<evidence type="ECO:0000313" key="9">
    <source>
        <dbReference type="Proteomes" id="UP000017246"/>
    </source>
</evidence>
<dbReference type="OMA" id="ADGMVTH"/>
<dbReference type="GO" id="GO:0098609">
    <property type="term" value="P:cell-cell adhesion"/>
    <property type="evidence" value="ECO:0007669"/>
    <property type="project" value="TreeGrafter"/>
</dbReference>
<dbReference type="InterPro" id="IPR051275">
    <property type="entry name" value="Cell_adhesion_signaling"/>
</dbReference>
<evidence type="ECO:0000259" key="7">
    <source>
        <dbReference type="PROSITE" id="PS50835"/>
    </source>
</evidence>
<dbReference type="InterPro" id="IPR013098">
    <property type="entry name" value="Ig_I-set"/>
</dbReference>
<evidence type="ECO:0000256" key="4">
    <source>
        <dbReference type="ARBA" id="ARBA00023180"/>
    </source>
</evidence>
<keyword evidence="6" id="KW-0732">Signal</keyword>
<dbReference type="InterPro" id="IPR003598">
    <property type="entry name" value="Ig_sub2"/>
</dbReference>
<dbReference type="PANTHER" id="PTHR11640">
    <property type="entry name" value="NEPHRIN"/>
    <property type="match status" value="1"/>
</dbReference>
<sequence>MTPFRPWTLIFLVLPAPGLVWVAVCERNHNAINGSRVELSCDLDVPFTKTELDTMSWIKAPRQILSLGMYKVTEDERISIVPPTLLKKRGFNLLIYPVTKADNGVYRCSIAIGGDTQSKTYRLNVLLPPRITKAPGSILKVVEGDALQVSCFAEGNPPPVVTWLMEVAKGGIQILPLRFTEDGFELVRNVLKGLSVDFVEMNGYLQISQINRQMSGTLACQAVNGVEPKAVRKMRLDIRFPPEIQVANSLIKQSLGGDTVLQCQVNANPMGIVLWTFGKAKTPINASSCSILTNKAVKYCVVDSRQKHEERWPSVISKLHILRLTEEDFGDYTCGMTTMMGKHEASTTLERYVAESEQSMRLFNDPFFNLPLQTTTTMPILDHQYNLDSSKDSLYGYSHFWEKKKPLITKVLYVDATSAATQIMPAISIILAVQYILER</sequence>
<dbReference type="Pfam" id="PF07686">
    <property type="entry name" value="V-set"/>
    <property type="match status" value="1"/>
</dbReference>
<dbReference type="Gene3D" id="2.60.40.10">
    <property type="entry name" value="Immunoglobulins"/>
    <property type="match status" value="3"/>
</dbReference>
<dbReference type="Pfam" id="PF07679">
    <property type="entry name" value="I-set"/>
    <property type="match status" value="1"/>
</dbReference>
<name>A0A068YBC4_ECHMU</name>
<dbReference type="OrthoDB" id="10012075at2759"/>
<keyword evidence="4" id="KW-0325">Glycoprotein</keyword>
<dbReference type="Pfam" id="PF13927">
    <property type="entry name" value="Ig_3"/>
    <property type="match status" value="1"/>
</dbReference>
<feature type="signal peptide" evidence="6">
    <location>
        <begin position="1"/>
        <end position="22"/>
    </location>
</feature>
<dbReference type="Proteomes" id="UP000017246">
    <property type="component" value="Unassembled WGS sequence"/>
</dbReference>
<feature type="domain" description="Ig-like" evidence="7">
    <location>
        <begin position="129"/>
        <end position="232"/>
    </location>
</feature>
<accession>A0A068YBC4</accession>
<reference evidence="8" key="1">
    <citation type="journal article" date="2013" name="Nature">
        <title>The genomes of four tapeworm species reveal adaptations to parasitism.</title>
        <authorList>
            <person name="Tsai I.J."/>
            <person name="Zarowiecki M."/>
            <person name="Holroyd N."/>
            <person name="Garciarrubio A."/>
            <person name="Sanchez-Flores A."/>
            <person name="Brooks K.L."/>
            <person name="Tracey A."/>
            <person name="Bobes R.J."/>
            <person name="Fragoso G."/>
            <person name="Sciutto E."/>
            <person name="Aslett M."/>
            <person name="Beasley H."/>
            <person name="Bennett H.M."/>
            <person name="Cai J."/>
            <person name="Camicia F."/>
            <person name="Clark R."/>
            <person name="Cucher M."/>
            <person name="De Silva N."/>
            <person name="Day T.A."/>
            <person name="Deplazes P."/>
            <person name="Estrada K."/>
            <person name="Fernandez C."/>
            <person name="Holland P.W."/>
            <person name="Hou J."/>
            <person name="Hu S."/>
            <person name="Huckvale T."/>
            <person name="Hung S.S."/>
            <person name="Kamenetzky L."/>
            <person name="Keane J.A."/>
            <person name="Kiss F."/>
            <person name="Koziol U."/>
            <person name="Lambert O."/>
            <person name="Liu K."/>
            <person name="Luo X."/>
            <person name="Luo Y."/>
            <person name="Macchiaroli N."/>
            <person name="Nichol S."/>
            <person name="Paps J."/>
            <person name="Parkinson J."/>
            <person name="Pouchkina-Stantcheva N."/>
            <person name="Riddiford N."/>
            <person name="Rosenzvit M."/>
            <person name="Salinas G."/>
            <person name="Wasmuth J.D."/>
            <person name="Zamanian M."/>
            <person name="Zheng Y."/>
            <person name="Cai X."/>
            <person name="Soberon X."/>
            <person name="Olson P.D."/>
            <person name="Laclette J.P."/>
            <person name="Brehm K."/>
            <person name="Berriman M."/>
            <person name="Garciarrubio A."/>
            <person name="Bobes R.J."/>
            <person name="Fragoso G."/>
            <person name="Sanchez-Flores A."/>
            <person name="Estrada K."/>
            <person name="Cevallos M.A."/>
            <person name="Morett E."/>
            <person name="Gonzalez V."/>
            <person name="Portillo T."/>
            <person name="Ochoa-Leyva A."/>
            <person name="Jose M.V."/>
            <person name="Sciutto E."/>
            <person name="Landa A."/>
            <person name="Jimenez L."/>
            <person name="Valdes V."/>
            <person name="Carrero J.C."/>
            <person name="Larralde C."/>
            <person name="Morales-Montor J."/>
            <person name="Limon-Lason J."/>
            <person name="Soberon X."/>
            <person name="Laclette J.P."/>
        </authorList>
    </citation>
    <scope>NUCLEOTIDE SEQUENCE [LARGE SCALE GENOMIC DNA]</scope>
</reference>
<protein>
    <submittedName>
        <fullName evidence="8">Neurotracting:lsamp:neurotrimin:obcam</fullName>
    </submittedName>
</protein>
<dbReference type="eggNOG" id="KOG3510">
    <property type="taxonomic scope" value="Eukaryota"/>
</dbReference>
<comment type="subcellular location">
    <subcellularLocation>
        <location evidence="1">Membrane</location>
        <topology evidence="1">Single-pass type I membrane protein</topology>
    </subcellularLocation>
</comment>
<keyword evidence="3" id="KW-1015">Disulfide bond</keyword>
<organism evidence="8 9">
    <name type="scientific">Echinococcus multilocularis</name>
    <name type="common">Fox tapeworm</name>
    <dbReference type="NCBI Taxonomy" id="6211"/>
    <lineage>
        <taxon>Eukaryota</taxon>
        <taxon>Metazoa</taxon>
        <taxon>Spiralia</taxon>
        <taxon>Lophotrochozoa</taxon>
        <taxon>Platyhelminthes</taxon>
        <taxon>Cestoda</taxon>
        <taxon>Eucestoda</taxon>
        <taxon>Cyclophyllidea</taxon>
        <taxon>Taeniidae</taxon>
        <taxon>Echinococcus</taxon>
    </lineage>
</organism>
<dbReference type="GO" id="GO:0005911">
    <property type="term" value="C:cell-cell junction"/>
    <property type="evidence" value="ECO:0007669"/>
    <property type="project" value="TreeGrafter"/>
</dbReference>
<dbReference type="InterPro" id="IPR007110">
    <property type="entry name" value="Ig-like_dom"/>
</dbReference>
<proteinExistence type="predicted"/>
<feature type="domain" description="Ig-like" evidence="7">
    <location>
        <begin position="17"/>
        <end position="124"/>
    </location>
</feature>
<gene>
    <name evidence="8" type="ORF">EmuJ_000979400</name>
</gene>
<reference evidence="8" key="2">
    <citation type="submission" date="2015-11" db="EMBL/GenBank/DDBJ databases">
        <authorList>
            <person name="Zhang Y."/>
            <person name="Guo Z."/>
        </authorList>
    </citation>
    <scope>NUCLEOTIDE SEQUENCE</scope>
</reference>
<dbReference type="SUPFAM" id="SSF48726">
    <property type="entry name" value="Immunoglobulin"/>
    <property type="match status" value="3"/>
</dbReference>
<dbReference type="InterPro" id="IPR013783">
    <property type="entry name" value="Ig-like_fold"/>
</dbReference>